<accession>A0ACD0P881</accession>
<reference evidence="1 2" key="1">
    <citation type="journal article" date="2018" name="Mol. Biol. Evol.">
        <title>Broad Genomic Sampling Reveals a Smut Pathogenic Ancestry of the Fungal Clade Ustilaginomycotina.</title>
        <authorList>
            <person name="Kijpornyongpan T."/>
            <person name="Mondo S.J."/>
            <person name="Barry K."/>
            <person name="Sandor L."/>
            <person name="Lee J."/>
            <person name="Lipzen A."/>
            <person name="Pangilinan J."/>
            <person name="LaButti K."/>
            <person name="Hainaut M."/>
            <person name="Henrissat B."/>
            <person name="Grigoriev I.V."/>
            <person name="Spatafora J.W."/>
            <person name="Aime M.C."/>
        </authorList>
    </citation>
    <scope>NUCLEOTIDE SEQUENCE [LARGE SCALE GENOMIC DNA]</scope>
    <source>
        <strain evidence="1 2">SA 807</strain>
    </source>
</reference>
<evidence type="ECO:0000313" key="1">
    <source>
        <dbReference type="EMBL" id="PWN54257.1"/>
    </source>
</evidence>
<gene>
    <name evidence="1" type="ORF">IE53DRAFT_258314</name>
</gene>
<dbReference type="EMBL" id="KZ819690">
    <property type="protein sequence ID" value="PWN54257.1"/>
    <property type="molecule type" value="Genomic_DNA"/>
</dbReference>
<protein>
    <submittedName>
        <fullName evidence="1">Uncharacterized protein</fullName>
    </submittedName>
</protein>
<evidence type="ECO:0000313" key="2">
    <source>
        <dbReference type="Proteomes" id="UP000245626"/>
    </source>
</evidence>
<organism evidence="1 2">
    <name type="scientific">Violaceomyces palustris</name>
    <dbReference type="NCBI Taxonomy" id="1673888"/>
    <lineage>
        <taxon>Eukaryota</taxon>
        <taxon>Fungi</taxon>
        <taxon>Dikarya</taxon>
        <taxon>Basidiomycota</taxon>
        <taxon>Ustilaginomycotina</taxon>
        <taxon>Ustilaginomycetes</taxon>
        <taxon>Violaceomycetales</taxon>
        <taxon>Violaceomycetaceae</taxon>
        <taxon>Violaceomyces</taxon>
    </lineage>
</organism>
<sequence length="969" mass="105149">MLNRVLPTTSNLVVLDVSGCQLDRIPPSLELCHQSLEELNISRNPLGSLPDWLSNLKSLRVLAADETGCRILPRSLSQLGGLQSLSLRRNRFTHVPVWIHNFSRLERLFVDGNPFEGTWRDILKPLLILPLSAPAADSPRSGQLFSDAHVPLKLQVPPALMPANPMTRQASGSASPGGLSMKAAATTYSDGSPIPSPAPRYGSPSPGIRGANMDPIARRMRSTNDLLLSQLNSSSNTLVSPNGSFASSQMTASPLSEAGPSHLRDELSDPSSQTNSFDSDGHNGTSDENNGGGPKWGGFLKKIGRKASNSRLNSSHGERMRGFESFTMGRENHTKRPSVKSAFSRPGSRPGSAIDPGHNSPAPMSPTNSFKGNSYFPEVGAAPLTPLGPAFVESPAKASSAAVKSNRRKSFLALEQLSLNFKVGPNTALSEPSEECLTQHRRALRGLLQYMKDLDDLSPHGLDVGSGGTTRSLRTIPSRPTLRSLVSLATGESTSEAMSRNSSSTSAGSSNISSIAKPSAGNDASCASSVSGDLPPQASDNDKAANRYSFKDDATRRKRIIEEIVQTEETYVRGLSELVEIYVRPAKNPLEGASGSPVVPLVEQRAVFGNIEGLLQFHVDAFLPCLRSAARPLLQRGSDLCEDEEASLTASVAEDIAAVFTRHSAFFKMYMSYINNCDFAQARIAVWLAPQSVITAAAAFKAGSASLSSSSNLASDCGLTPGQRKKLKSFMKRCRAHPKHHQLNVESYLLLPVQRIPRYRLLLEDLAKCTPPSRLREHDALLTALEHITRIASNVNESKRQSEQDRRLLGWQTRIRGRFPSPLVQPHRRLVRDGPLRLRRVTRRVPAFVKMHPDDMEPSHKFAPAADVNQLVGSSMEQVDCLSQIALDKPLTVLLCNDILVLVNDPSLGRDPSCPVTLHGVEMLKARPCEVYGGGSIRVVTERSVMHFCAVDEEDARSWRDSINAQLAS</sequence>
<dbReference type="Proteomes" id="UP000245626">
    <property type="component" value="Unassembled WGS sequence"/>
</dbReference>
<name>A0ACD0P881_9BASI</name>
<keyword evidence="2" id="KW-1185">Reference proteome</keyword>
<proteinExistence type="predicted"/>